<sequence>MTNEDQVNKGRKAKQLLEDETLNTAIAKLENDQLWAFRSSKPEESVKRETAWCMLQAIDGLRQELIKIMDNGKIAQNAISKSQKS</sequence>
<dbReference type="EMBL" id="LR798403">
    <property type="protein sequence ID" value="CAB5229491.1"/>
    <property type="molecule type" value="Genomic_DNA"/>
</dbReference>
<accession>A0A6J7XF18</accession>
<reference evidence="2" key="1">
    <citation type="submission" date="2020-05" db="EMBL/GenBank/DDBJ databases">
        <authorList>
            <person name="Chiriac C."/>
            <person name="Salcher M."/>
            <person name="Ghai R."/>
            <person name="Kavagutti S V."/>
        </authorList>
    </citation>
    <scope>NUCLEOTIDE SEQUENCE</scope>
</reference>
<evidence type="ECO:0000313" key="1">
    <source>
        <dbReference type="EMBL" id="CAB4214066.1"/>
    </source>
</evidence>
<proteinExistence type="predicted"/>
<evidence type="ECO:0000313" key="2">
    <source>
        <dbReference type="EMBL" id="CAB5229491.1"/>
    </source>
</evidence>
<name>A0A6J7XF18_9CAUD</name>
<gene>
    <name evidence="1" type="ORF">UFOVP1466_21</name>
    <name evidence="2" type="ORF">UFOVP1554_27</name>
</gene>
<protein>
    <submittedName>
        <fullName evidence="2">Uncharacterized protein</fullName>
    </submittedName>
</protein>
<organism evidence="2">
    <name type="scientific">uncultured Caudovirales phage</name>
    <dbReference type="NCBI Taxonomy" id="2100421"/>
    <lineage>
        <taxon>Viruses</taxon>
        <taxon>Duplodnaviria</taxon>
        <taxon>Heunggongvirae</taxon>
        <taxon>Uroviricota</taxon>
        <taxon>Caudoviricetes</taxon>
        <taxon>Peduoviridae</taxon>
        <taxon>Maltschvirus</taxon>
        <taxon>Maltschvirus maltsch</taxon>
    </lineage>
</organism>
<dbReference type="EMBL" id="LR797415">
    <property type="protein sequence ID" value="CAB4214066.1"/>
    <property type="molecule type" value="Genomic_DNA"/>
</dbReference>